<sequence length="40" mass="4545">MGDKETRGQGDKEIISFYYLFPIPNAPYPMPNAQCPMPIN</sequence>
<keyword evidence="1" id="KW-0808">Transferase</keyword>
<dbReference type="Proteomes" id="UP000660380">
    <property type="component" value="Unassembled WGS sequence"/>
</dbReference>
<accession>A0ABR8GPI1</accession>
<gene>
    <name evidence="1" type="ORF">H6G81_11490</name>
</gene>
<keyword evidence="1" id="KW-0418">Kinase</keyword>
<protein>
    <submittedName>
        <fullName evidence="1">Histidine kinase</fullName>
    </submittedName>
</protein>
<proteinExistence type="predicted"/>
<organism evidence="1 2">
    <name type="scientific">Scytonema hofmannii FACHB-248</name>
    <dbReference type="NCBI Taxonomy" id="1842502"/>
    <lineage>
        <taxon>Bacteria</taxon>
        <taxon>Bacillati</taxon>
        <taxon>Cyanobacteriota</taxon>
        <taxon>Cyanophyceae</taxon>
        <taxon>Nostocales</taxon>
        <taxon>Scytonemataceae</taxon>
        <taxon>Scytonema</taxon>
    </lineage>
</organism>
<evidence type="ECO:0000313" key="2">
    <source>
        <dbReference type="Proteomes" id="UP000660380"/>
    </source>
</evidence>
<reference evidence="1 2" key="1">
    <citation type="journal article" date="2020" name="ISME J.">
        <title>Comparative genomics reveals insights into cyanobacterial evolution and habitat adaptation.</title>
        <authorList>
            <person name="Chen M.Y."/>
            <person name="Teng W.K."/>
            <person name="Zhao L."/>
            <person name="Hu C.X."/>
            <person name="Zhou Y.K."/>
            <person name="Han B.P."/>
            <person name="Song L.R."/>
            <person name="Shu W.S."/>
        </authorList>
    </citation>
    <scope>NUCLEOTIDE SEQUENCE [LARGE SCALE GENOMIC DNA]</scope>
    <source>
        <strain evidence="1 2">FACHB-248</strain>
    </source>
</reference>
<name>A0ABR8GPI1_9CYAN</name>
<dbReference type="GO" id="GO:0016301">
    <property type="term" value="F:kinase activity"/>
    <property type="evidence" value="ECO:0007669"/>
    <property type="project" value="UniProtKB-KW"/>
</dbReference>
<dbReference type="EMBL" id="JACJTA010000019">
    <property type="protein sequence ID" value="MBD2605137.1"/>
    <property type="molecule type" value="Genomic_DNA"/>
</dbReference>
<keyword evidence="2" id="KW-1185">Reference proteome</keyword>
<comment type="caution">
    <text evidence="1">The sequence shown here is derived from an EMBL/GenBank/DDBJ whole genome shotgun (WGS) entry which is preliminary data.</text>
</comment>
<evidence type="ECO:0000313" key="1">
    <source>
        <dbReference type="EMBL" id="MBD2605137.1"/>
    </source>
</evidence>
<dbReference type="RefSeq" id="WP_144238284.1">
    <property type="nucleotide sequence ID" value="NZ_JACJTA010000019.1"/>
</dbReference>